<proteinExistence type="predicted"/>
<gene>
    <name evidence="3" type="ORF">BOVATA_017170</name>
</gene>
<evidence type="ECO:0000313" key="4">
    <source>
        <dbReference type="Proteomes" id="UP000236319"/>
    </source>
</evidence>
<dbReference type="Proteomes" id="UP000236319">
    <property type="component" value="Unassembled WGS sequence"/>
</dbReference>
<protein>
    <submittedName>
        <fullName evidence="3">Extracellular matrix-binding ebh</fullName>
    </submittedName>
</protein>
<dbReference type="RefSeq" id="XP_028866467.1">
    <property type="nucleotide sequence ID" value="XM_029010634.1"/>
</dbReference>
<keyword evidence="4" id="KW-1185">Reference proteome</keyword>
<dbReference type="GeneID" id="39873994"/>
<feature type="region of interest" description="Disordered" evidence="1">
    <location>
        <begin position="1099"/>
        <end position="1120"/>
    </location>
</feature>
<sequence>MAPKALTDCPENLREAIDWLIQVKQGGGIPRLSEALSKLFDNVVQDGEKALPSVPESDEPSARDVISKLQTFRSSFPKDSSNNNQNILHNICSAVESFLGYQPPGTYNGSGIVYGSASRLCDAVVSFLHRVFSDVRDNQPYVVGGALLSGLVSDLEKARWAGHHGFKSVIPKVASGLGEYNRKVKDSNDRVKRPISDIIAYVKSEGGELPPNIRDLNETNPSDPDVKAAEELAKECIGKGKDFGKAFTSKTHKHYMKDAFDDLNGSLRDKIHNARNSVGRETAMLKKWTSKQLDNYKAMVKLIKQAFRKLKVNINSRIRKEVTELAERLKGLVGNILVKLNRISVLLGKCTFDLGKWMTEANGIIDAALRLVQNIYDELDDPKKSKDKLDKAIEKVEEKLEERVKDLNIWKSTAENILALAGVNADKIYIDLVHENKTATIGKSITNITNANNDIIGANTKLGNHITELGDWKGAADTLLEGVILNTNQVRGSLDYTKQDGVVGKNIKAIGECNKEISDANNTLGREVESLGNWINKAANIHDKAQKMAEGAYDFLKKYKESKTGKREETELTKNIKIIEAANKNIVEVNKRLNDADIDLGQWKEAAERVLSTAVHKAVDVKNKLDPNQHDDKHKIGQKINNIKTARQGLEDAKNKLHGHLESLSDWKVEAESVIISAVRKAENVWKALDETKKEDKSLGKNIENIETAKKAIENANQSLGEEVGHLNNWHTAADKIVAAGKVKCEKILERVIKDGKTEGTQIGINTQALQKKAENLLDAYSTAHKNVKALESAVPNAIKDLETGMKEDLERLQREIVKNMKEHVGGMLLQIQGDVKKIKGQAGSLNGDGTWTVQGSGLEGINTKVEKYFKAFKGRAFQSYIVKGWLDDSILLHNGLLTTKLGWDDANNDHANLALAISGRLNVNYLYDAEDTGNDQSFITAMNKLKGKSKNSMKDKIQYVHDVCEAFAKVMDDKLKGTNSAISGIVSKVKGAFKSYGGGGGRTEDARKAIEKAANNCKCECGENCDKKTPEECARCQKPECIVSQIVEFTLCALSSVAQQVREELDSLFLSPEDGNIATFLDAAKAATDKLHNNLDEAGKEANKKNKTPPAASSSQDNEILKSVQGIEEKVKEGMKIKNNIPQDFEKIMENYKEKRDGKDVHKKDSQYKQLLKDIPQAMKPFEDMNAFTVEEGKEQLKTGQVIKAKEAVSKHLSTVEEELKEIAWFVSSDKQKPPSLKLLPDGQEGIQNLLKKLEEGLKDKALDNSNKCLDKIREVIGNLQKDEFSKTTGIEEAVRLIKSTLKELRKELRNEQDIHNKTAIVNALNNLQKEGLNTKEKWQPVGGQQVEALMKIHKDIKNLKINEFTRHPGIIGGAVDVITRELSQLQSDLRNHVTRRLADLKEKGLMHGGGNWENDGPKARGFENIKSEIKSQNAILPTQTQNIADAIYEIKGELMKIGFKLDHRGNPEDVIDLLKELAKMMGKSKDKYSVNLQRIYDEIHWQQNWPLITKPIEIHRANEAIKSELMRLQNELHDNVTIKLTTLKNYGLTNGVNWTDNNTNVRAFEDITNDIHGLQQGDLGKTSVITQHIGEIKNELDEQRNKLEREVTARLRDLQSKGLADGEWNLGSQKINGLTKITNGISDIKSTDVGDVRDKLSILRGVIKNAAKDLKDNLKLMKDNMIGDRLVKIRDDLQHLHITLVKGAIKDCKEFIERDADVFKQRCIDELTKYVEQELEAEENKLLAEARRQYVSTVREMLQVFAAKVETELEGLPGEIDDDLRKGFKGFMKNMADGTTDDISTAKGENINKLVNVKDRKDVSAVSSAFVKFFGPLSGYVNEEIIRAHKQNSAERNPPGTDEQTYSYKLFMIRDALTNLLTYLNDKKGYDHRLSDLLAALTNALNDLRPESFAKPSTRVLDGVVEGLRAFYAEFKHCYVSAYSGAECREADADKYAKAFLSMIPMTHNAFHNLAEKCGSNWRSNKICKLTGDGRDNGLGNYLTRCGYKVSTTDGLQEGELQNQFSGGAVHELFASPVADVSVKILIDGKSAENEISVVDLVALFHNMACRYLQACHLNIPSTPRYPCTVRDMLSWLSGLQYTPVADKLPDHCRALLDRKCDDNDTPNRDDTVMAQCITSLPYTIASSCAHSTSLLVTIQGHGRGFNLAAYPYSVDFANNRAQLYYPADPADLLDMLRQICCRATAETKGWRECHYGRRVPYSHWQCNTYDNQATDASHNCPPTSPLQSFLTDSCPNLLPHKLSVVDSAIECANCPSNLPGQQCLTPLGFWDLGLAASMRRTGKDLAKSLGRLCSDADACLFQLCRTLQLLCPTAPQSLGDVFSLFTQLLRMWDHESSRRAYSHHESYVTHLSDEAIDKLFPLWTQLHGSYRNANLTDALQALASHEHENSGHDALSSLSAEPPCQQQYICAPFLQPLSLHANHTFPQKHAQICLTWVVHLAWQFWDLLQQLRDAFNNIDCTAHGCATCLCPPGNHGHKDACHCPSLVECGGPLPTLYRYGFAYRNAHVLVAGSQKIRCSDLNGQLTKILHSNHFRELFHQNDQLIWHIRMPFLFTLIALWLIATLYILHSLLYRMDVLRIRSHLLTTRASHLIDVKALLAGSRRMLSLYKDVDYFDDDFIS</sequence>
<keyword evidence="2" id="KW-1133">Transmembrane helix</keyword>
<comment type="caution">
    <text evidence="3">The sequence shown here is derived from an EMBL/GenBank/DDBJ whole genome shotgun (WGS) entry which is preliminary data.</text>
</comment>
<evidence type="ECO:0000256" key="2">
    <source>
        <dbReference type="SAM" id="Phobius"/>
    </source>
</evidence>
<dbReference type="VEuPathDB" id="PiroplasmaDB:BOVATA_017170"/>
<dbReference type="EMBL" id="BDSA01000002">
    <property type="protein sequence ID" value="GBE60224.1"/>
    <property type="molecule type" value="Genomic_DNA"/>
</dbReference>
<accession>A0A2H6KB57</accession>
<name>A0A2H6KB57_9APIC</name>
<keyword evidence="2" id="KW-0472">Membrane</keyword>
<evidence type="ECO:0000256" key="1">
    <source>
        <dbReference type="SAM" id="MobiDB-lite"/>
    </source>
</evidence>
<keyword evidence="2" id="KW-0812">Transmembrane</keyword>
<reference evidence="3 4" key="1">
    <citation type="journal article" date="2017" name="BMC Genomics">
        <title>Whole-genome assembly of Babesia ovata and comparative genomics between closely related pathogens.</title>
        <authorList>
            <person name="Yamagishi J."/>
            <person name="Asada M."/>
            <person name="Hakimi H."/>
            <person name="Tanaka T.Q."/>
            <person name="Sugimoto C."/>
            <person name="Kawazu S."/>
        </authorList>
    </citation>
    <scope>NUCLEOTIDE SEQUENCE [LARGE SCALE GENOMIC DNA]</scope>
    <source>
        <strain evidence="3 4">Miyake</strain>
    </source>
</reference>
<feature type="transmembrane region" description="Helical" evidence="2">
    <location>
        <begin position="2571"/>
        <end position="2592"/>
    </location>
</feature>
<organism evidence="3 4">
    <name type="scientific">Babesia ovata</name>
    <dbReference type="NCBI Taxonomy" id="189622"/>
    <lineage>
        <taxon>Eukaryota</taxon>
        <taxon>Sar</taxon>
        <taxon>Alveolata</taxon>
        <taxon>Apicomplexa</taxon>
        <taxon>Aconoidasida</taxon>
        <taxon>Piroplasmida</taxon>
        <taxon>Babesiidae</taxon>
        <taxon>Babesia</taxon>
    </lineage>
</organism>
<evidence type="ECO:0000313" key="3">
    <source>
        <dbReference type="EMBL" id="GBE60224.1"/>
    </source>
</evidence>